<evidence type="ECO:0000256" key="3">
    <source>
        <dbReference type="SAM" id="Phobius"/>
    </source>
</evidence>
<accession>A0A0D2ATX4</accession>
<dbReference type="STRING" id="91928.A0A0D2ATX4"/>
<evidence type="ECO:0000313" key="6">
    <source>
        <dbReference type="Proteomes" id="UP000053328"/>
    </source>
</evidence>
<dbReference type="Proteomes" id="UP000053328">
    <property type="component" value="Unassembled WGS sequence"/>
</dbReference>
<evidence type="ECO:0000313" key="5">
    <source>
        <dbReference type="EMBL" id="KIW09930.1"/>
    </source>
</evidence>
<dbReference type="Gene3D" id="3.50.50.60">
    <property type="entry name" value="FAD/NAD(P)-binding domain"/>
    <property type="match status" value="2"/>
</dbReference>
<keyword evidence="6" id="KW-1185">Reference proteome</keyword>
<sequence>MISKPEPSLGRYVPEDVPYNPTRTVLVVIIGAGIAGIATAILLQNKVPNLTYTVVDRNPGFVSGPLILLRWNILLNSYSQGGTWWENRYPGVRCDVPSHVYQLSFEPNPKWTEFYASGPEIQAYYDETARKHGLHDHTRFRHEVTRTEWSPKQAQWRVEVTDLDRGASFVLDTDFVVSATGRLNTATLPDIPGLDDFAGPVVHTATWDPSVEYRGRRVAVIGNGATGMQILPSVLPDVNHIHHFVRSRTWVSPYFRGDLLVAAADNPGGYQYSQKELENFESEVEAHLTYRRNLDLKFHSGFEAYKTGSDANAALRK</sequence>
<comment type="similarity">
    <text evidence="2">Belongs to the FAD-binding monooxygenase family.</text>
</comment>
<dbReference type="PANTHER" id="PTHR42877:SF6">
    <property type="entry name" value="MONOOXYGENASE, PUTATIVE (AFU_ORTHOLOGUE AFUA_3G15050)-RELATED"/>
    <property type="match status" value="1"/>
</dbReference>
<feature type="transmembrane region" description="Helical" evidence="3">
    <location>
        <begin position="24"/>
        <end position="43"/>
    </location>
</feature>
<organism evidence="5 6">
    <name type="scientific">Exophiala spinifera</name>
    <dbReference type="NCBI Taxonomy" id="91928"/>
    <lineage>
        <taxon>Eukaryota</taxon>
        <taxon>Fungi</taxon>
        <taxon>Dikarya</taxon>
        <taxon>Ascomycota</taxon>
        <taxon>Pezizomycotina</taxon>
        <taxon>Eurotiomycetes</taxon>
        <taxon>Chaetothyriomycetidae</taxon>
        <taxon>Chaetothyriales</taxon>
        <taxon>Herpotrichiellaceae</taxon>
        <taxon>Exophiala</taxon>
    </lineage>
</organism>
<dbReference type="EMBL" id="KN847501">
    <property type="protein sequence ID" value="KIW09930.1"/>
    <property type="molecule type" value="Genomic_DNA"/>
</dbReference>
<name>A0A0D2ATX4_9EURO</name>
<dbReference type="Pfam" id="PF07992">
    <property type="entry name" value="Pyr_redox_2"/>
    <property type="match status" value="1"/>
</dbReference>
<dbReference type="InterPro" id="IPR036188">
    <property type="entry name" value="FAD/NAD-bd_sf"/>
</dbReference>
<dbReference type="OrthoDB" id="74360at2759"/>
<gene>
    <name evidence="5" type="ORF">PV08_11706</name>
</gene>
<evidence type="ECO:0000256" key="1">
    <source>
        <dbReference type="ARBA" id="ARBA00001974"/>
    </source>
</evidence>
<comment type="cofactor">
    <cofactor evidence="1">
        <name>FAD</name>
        <dbReference type="ChEBI" id="CHEBI:57692"/>
    </cofactor>
</comment>
<dbReference type="InterPro" id="IPR051209">
    <property type="entry name" value="FAD-bind_Monooxygenase_sf"/>
</dbReference>
<keyword evidence="3" id="KW-1133">Transmembrane helix</keyword>
<evidence type="ECO:0000259" key="4">
    <source>
        <dbReference type="Pfam" id="PF07992"/>
    </source>
</evidence>
<reference evidence="5 6" key="1">
    <citation type="submission" date="2015-01" db="EMBL/GenBank/DDBJ databases">
        <title>The Genome Sequence of Exophiala spinifera CBS89968.</title>
        <authorList>
            <consortium name="The Broad Institute Genomics Platform"/>
            <person name="Cuomo C."/>
            <person name="de Hoog S."/>
            <person name="Gorbushina A."/>
            <person name="Stielow B."/>
            <person name="Teixiera M."/>
            <person name="Abouelleil A."/>
            <person name="Chapman S.B."/>
            <person name="Priest M."/>
            <person name="Young S.K."/>
            <person name="Wortman J."/>
            <person name="Nusbaum C."/>
            <person name="Birren B."/>
        </authorList>
    </citation>
    <scope>NUCLEOTIDE SEQUENCE [LARGE SCALE GENOMIC DNA]</scope>
    <source>
        <strain evidence="5 6">CBS 89968</strain>
    </source>
</reference>
<feature type="domain" description="FAD/NAD(P)-binding" evidence="4">
    <location>
        <begin position="27"/>
        <end position="229"/>
    </location>
</feature>
<dbReference type="AlphaFoldDB" id="A0A0D2ATX4"/>
<dbReference type="PANTHER" id="PTHR42877">
    <property type="entry name" value="L-ORNITHINE N(5)-MONOOXYGENASE-RELATED"/>
    <property type="match status" value="1"/>
</dbReference>
<evidence type="ECO:0000256" key="2">
    <source>
        <dbReference type="ARBA" id="ARBA00010139"/>
    </source>
</evidence>
<keyword evidence="3" id="KW-0472">Membrane</keyword>
<dbReference type="RefSeq" id="XP_016230146.1">
    <property type="nucleotide sequence ID" value="XM_016386014.1"/>
</dbReference>
<dbReference type="GeneID" id="27338789"/>
<proteinExistence type="inferred from homology"/>
<dbReference type="InterPro" id="IPR023753">
    <property type="entry name" value="FAD/NAD-binding_dom"/>
</dbReference>
<dbReference type="SUPFAM" id="SSF51905">
    <property type="entry name" value="FAD/NAD(P)-binding domain"/>
    <property type="match status" value="1"/>
</dbReference>
<keyword evidence="3" id="KW-0812">Transmembrane</keyword>
<dbReference type="HOGENOM" id="CLU_006937_3_2_1"/>
<protein>
    <recommendedName>
        <fullName evidence="4">FAD/NAD(P)-binding domain-containing protein</fullName>
    </recommendedName>
</protein>
<dbReference type="GO" id="GO:0016491">
    <property type="term" value="F:oxidoreductase activity"/>
    <property type="evidence" value="ECO:0007669"/>
    <property type="project" value="InterPro"/>
</dbReference>
<dbReference type="VEuPathDB" id="FungiDB:PV08_11706"/>